<evidence type="ECO:0000313" key="2">
    <source>
        <dbReference type="Proteomes" id="UP000199518"/>
    </source>
</evidence>
<name>A0A1I3TLZ9_9PLAN</name>
<sequence length="49" mass="5942">MFVRMRGCTDLNFARRCFMPVSCSSKFHQFPEAFWERIQPLLPNYKNQL</sequence>
<evidence type="ECO:0000313" key="1">
    <source>
        <dbReference type="EMBL" id="SFJ70631.1"/>
    </source>
</evidence>
<accession>A0A1I3TLZ9</accession>
<dbReference type="AlphaFoldDB" id="A0A1I3TLZ9"/>
<proteinExistence type="predicted"/>
<dbReference type="Proteomes" id="UP000199518">
    <property type="component" value="Unassembled WGS sequence"/>
</dbReference>
<dbReference type="EMBL" id="FOQD01000031">
    <property type="protein sequence ID" value="SFJ70631.1"/>
    <property type="molecule type" value="Genomic_DNA"/>
</dbReference>
<gene>
    <name evidence="1" type="ORF">SAMN05421753_1311</name>
</gene>
<keyword evidence="2" id="KW-1185">Reference proteome</keyword>
<reference evidence="2" key="1">
    <citation type="submission" date="2016-10" db="EMBL/GenBank/DDBJ databases">
        <authorList>
            <person name="Varghese N."/>
            <person name="Submissions S."/>
        </authorList>
    </citation>
    <scope>NUCLEOTIDE SEQUENCE [LARGE SCALE GENOMIC DNA]</scope>
    <source>
        <strain evidence="2">DSM 26348</strain>
    </source>
</reference>
<protein>
    <submittedName>
        <fullName evidence="1">Uncharacterized protein</fullName>
    </submittedName>
</protein>
<organism evidence="1 2">
    <name type="scientific">Planctomicrobium piriforme</name>
    <dbReference type="NCBI Taxonomy" id="1576369"/>
    <lineage>
        <taxon>Bacteria</taxon>
        <taxon>Pseudomonadati</taxon>
        <taxon>Planctomycetota</taxon>
        <taxon>Planctomycetia</taxon>
        <taxon>Planctomycetales</taxon>
        <taxon>Planctomycetaceae</taxon>
        <taxon>Planctomicrobium</taxon>
    </lineage>
</organism>